<evidence type="ECO:0000256" key="4">
    <source>
        <dbReference type="ARBA" id="ARBA00023315"/>
    </source>
</evidence>
<dbReference type="RefSeq" id="WP_073018750.1">
    <property type="nucleotide sequence ID" value="NZ_FQWF01000005.1"/>
</dbReference>
<dbReference type="Pfam" id="PF00132">
    <property type="entry name" value="Hexapep"/>
    <property type="match status" value="1"/>
</dbReference>
<comment type="similarity">
    <text evidence="1">Belongs to the transferase hexapeptide repeat family.</text>
</comment>
<dbReference type="GO" id="GO:0008374">
    <property type="term" value="F:O-acyltransferase activity"/>
    <property type="evidence" value="ECO:0007669"/>
    <property type="project" value="TreeGrafter"/>
</dbReference>
<dbReference type="InterPro" id="IPR001451">
    <property type="entry name" value="Hexapep"/>
</dbReference>
<dbReference type="STRING" id="229205.SAMN05444372_105244"/>
<dbReference type="AlphaFoldDB" id="A0A1M5JKU0"/>
<protein>
    <submittedName>
        <fullName evidence="6">Putative colanic acid biosynthesis acetyltransferase WcaF</fullName>
    </submittedName>
</protein>
<name>A0A1M5JKU0_9FLAO</name>
<evidence type="ECO:0000256" key="1">
    <source>
        <dbReference type="ARBA" id="ARBA00007274"/>
    </source>
</evidence>
<evidence type="ECO:0000256" key="5">
    <source>
        <dbReference type="SAM" id="Phobius"/>
    </source>
</evidence>
<dbReference type="OrthoDB" id="9814490at2"/>
<dbReference type="EMBL" id="FQWF01000005">
    <property type="protein sequence ID" value="SHG41194.1"/>
    <property type="molecule type" value="Genomic_DNA"/>
</dbReference>
<dbReference type="InterPro" id="IPR018357">
    <property type="entry name" value="Hexapep_transf_CS"/>
</dbReference>
<evidence type="ECO:0000313" key="6">
    <source>
        <dbReference type="EMBL" id="SHG41194.1"/>
    </source>
</evidence>
<dbReference type="InterPro" id="IPR051159">
    <property type="entry name" value="Hexapeptide_acetyltransf"/>
</dbReference>
<keyword evidence="5" id="KW-0472">Membrane</keyword>
<dbReference type="PANTHER" id="PTHR23416">
    <property type="entry name" value="SIALIC ACID SYNTHASE-RELATED"/>
    <property type="match status" value="1"/>
</dbReference>
<dbReference type="Gene3D" id="2.160.10.10">
    <property type="entry name" value="Hexapeptide repeat proteins"/>
    <property type="match status" value="1"/>
</dbReference>
<dbReference type="Proteomes" id="UP000184020">
    <property type="component" value="Unassembled WGS sequence"/>
</dbReference>
<proteinExistence type="inferred from homology"/>
<keyword evidence="5" id="KW-1133">Transmembrane helix</keyword>
<dbReference type="PROSITE" id="PS00101">
    <property type="entry name" value="HEXAPEP_TRANSFERASES"/>
    <property type="match status" value="1"/>
</dbReference>
<accession>A0A1M5JKU0</accession>
<keyword evidence="3" id="KW-0677">Repeat</keyword>
<dbReference type="PANTHER" id="PTHR23416:SF23">
    <property type="entry name" value="ACETYLTRANSFERASE C18B11.09C-RELATED"/>
    <property type="match status" value="1"/>
</dbReference>
<reference evidence="7" key="1">
    <citation type="submission" date="2016-11" db="EMBL/GenBank/DDBJ databases">
        <authorList>
            <person name="Varghese N."/>
            <person name="Submissions S."/>
        </authorList>
    </citation>
    <scope>NUCLEOTIDE SEQUENCE [LARGE SCALE GENOMIC DNA]</scope>
    <source>
        <strain evidence="7">DSM 17659</strain>
    </source>
</reference>
<keyword evidence="5" id="KW-0812">Transmembrane</keyword>
<evidence type="ECO:0000313" key="7">
    <source>
        <dbReference type="Proteomes" id="UP000184020"/>
    </source>
</evidence>
<organism evidence="6 7">
    <name type="scientific">Flavobacterium micromati</name>
    <dbReference type="NCBI Taxonomy" id="229205"/>
    <lineage>
        <taxon>Bacteria</taxon>
        <taxon>Pseudomonadati</taxon>
        <taxon>Bacteroidota</taxon>
        <taxon>Flavobacteriia</taxon>
        <taxon>Flavobacteriales</taxon>
        <taxon>Flavobacteriaceae</taxon>
        <taxon>Flavobacterium</taxon>
    </lineage>
</organism>
<gene>
    <name evidence="6" type="ORF">SAMN05444372_105244</name>
</gene>
<keyword evidence="7" id="KW-1185">Reference proteome</keyword>
<keyword evidence="4" id="KW-0012">Acyltransferase</keyword>
<dbReference type="SUPFAM" id="SSF51161">
    <property type="entry name" value="Trimeric LpxA-like enzymes"/>
    <property type="match status" value="1"/>
</dbReference>
<sequence>MSEINLISYNFSFSRKNKMLRGVWNIAYLLFFTITPSTFKIFKYWRNFILRIFGAKIGCNTLIYSNVLIWAPWNLEVGDNCCIGSKVDCYNQGKIRIGNNTTISQKTYLCASTHDYNKPDFPLLLKPITIGNGVWIAAGAFIGPNVNIGHNVIVAARAVVVKNVDNNTVVGGNPATKIKDRT</sequence>
<evidence type="ECO:0000256" key="2">
    <source>
        <dbReference type="ARBA" id="ARBA00022679"/>
    </source>
</evidence>
<feature type="transmembrane region" description="Helical" evidence="5">
    <location>
        <begin position="22"/>
        <end position="42"/>
    </location>
</feature>
<keyword evidence="2 6" id="KW-0808">Transferase</keyword>
<evidence type="ECO:0000256" key="3">
    <source>
        <dbReference type="ARBA" id="ARBA00022737"/>
    </source>
</evidence>
<dbReference type="GO" id="GO:0005829">
    <property type="term" value="C:cytosol"/>
    <property type="evidence" value="ECO:0007669"/>
    <property type="project" value="TreeGrafter"/>
</dbReference>
<dbReference type="InterPro" id="IPR011004">
    <property type="entry name" value="Trimer_LpxA-like_sf"/>
</dbReference>